<protein>
    <submittedName>
        <fullName evidence="3">Uncharacterized protein</fullName>
    </submittedName>
</protein>
<comment type="caution">
    <text evidence="3">The sequence shown here is derived from an EMBL/GenBank/DDBJ whole genome shotgun (WGS) entry which is preliminary data.</text>
</comment>
<dbReference type="EMBL" id="JACHMV010000001">
    <property type="protein sequence ID" value="MBB4778616.1"/>
    <property type="molecule type" value="Genomic_DNA"/>
</dbReference>
<proteinExistence type="predicted"/>
<reference evidence="2" key="1">
    <citation type="journal article" date="2014" name="Int. J. Syst. Evol. Microbiol.">
        <title>Complete genome of a new Firmicutes species belonging to the dominant human colonic microbiota ('Ruminococcus bicirculans') reveals two chromosomes and a selective capacity to utilize plant glucans.</title>
        <authorList>
            <consortium name="NISC Comparative Sequencing Program"/>
            <person name="Wegmann U."/>
            <person name="Louis P."/>
            <person name="Goesmann A."/>
            <person name="Henrissat B."/>
            <person name="Duncan S.H."/>
            <person name="Flint H.J."/>
        </authorList>
    </citation>
    <scope>NUCLEOTIDE SEQUENCE</scope>
    <source>
        <strain evidence="2">JCM 10667</strain>
    </source>
</reference>
<sequence>MYSRIKGAGTSGPTRWLLAFLGAREQAMRTHTGLAAGPTEWLLVFLEVERTELAARQRPERAAPLLSRRGRPEESPFGRLTARSA</sequence>
<feature type="region of interest" description="Disordered" evidence="1">
    <location>
        <begin position="58"/>
        <end position="85"/>
    </location>
</feature>
<evidence type="ECO:0000313" key="2">
    <source>
        <dbReference type="EMBL" id="GAA0587687.1"/>
    </source>
</evidence>
<evidence type="ECO:0000313" key="3">
    <source>
        <dbReference type="EMBL" id="MBB4778616.1"/>
    </source>
</evidence>
<gene>
    <name evidence="3" type="ORF">F4557_007034</name>
    <name evidence="2" type="ORF">GCM10009546_57580</name>
</gene>
<accession>A0A7W7IK62</accession>
<evidence type="ECO:0000313" key="5">
    <source>
        <dbReference type="Proteomes" id="UP001501427"/>
    </source>
</evidence>
<reference evidence="5" key="2">
    <citation type="journal article" date="2019" name="Int. J. Syst. Evol. Microbiol.">
        <title>The Global Catalogue of Microorganisms (GCM) 10K type strain sequencing project: providing services to taxonomists for standard genome sequencing and annotation.</title>
        <authorList>
            <consortium name="The Broad Institute Genomics Platform"/>
            <consortium name="The Broad Institute Genome Sequencing Center for Infectious Disease"/>
            <person name="Wu L."/>
            <person name="Ma J."/>
        </authorList>
    </citation>
    <scope>NUCLEOTIDE SEQUENCE [LARGE SCALE GENOMIC DNA]</scope>
    <source>
        <strain evidence="5">JCM 10667</strain>
    </source>
</reference>
<dbReference type="AlphaFoldDB" id="A0A7W7IK62"/>
<name>A0A7W7IK62_9ACTN</name>
<reference evidence="2" key="4">
    <citation type="submission" date="2023-12" db="EMBL/GenBank/DDBJ databases">
        <authorList>
            <person name="Sun Q."/>
            <person name="Inoue M."/>
        </authorList>
    </citation>
    <scope>NUCLEOTIDE SEQUENCE</scope>
    <source>
        <strain evidence="2">JCM 10667</strain>
    </source>
</reference>
<dbReference type="Proteomes" id="UP001501427">
    <property type="component" value="Unassembled WGS sequence"/>
</dbReference>
<dbReference type="Proteomes" id="UP000549343">
    <property type="component" value="Unassembled WGS sequence"/>
</dbReference>
<keyword evidence="5" id="KW-1185">Reference proteome</keyword>
<dbReference type="EMBL" id="BAAAHD010000065">
    <property type="protein sequence ID" value="GAA0587687.1"/>
    <property type="molecule type" value="Genomic_DNA"/>
</dbReference>
<evidence type="ECO:0000256" key="1">
    <source>
        <dbReference type="SAM" id="MobiDB-lite"/>
    </source>
</evidence>
<dbReference type="RefSeq" id="WP_184889735.1">
    <property type="nucleotide sequence ID" value="NZ_BAAAHD010000065.1"/>
</dbReference>
<evidence type="ECO:0000313" key="4">
    <source>
        <dbReference type="Proteomes" id="UP000549343"/>
    </source>
</evidence>
<reference evidence="3 4" key="3">
    <citation type="submission" date="2020-08" db="EMBL/GenBank/DDBJ databases">
        <title>Sequencing the genomes of 1000 actinobacteria strains.</title>
        <authorList>
            <person name="Klenk H.-P."/>
        </authorList>
    </citation>
    <scope>NUCLEOTIDE SEQUENCE [LARGE SCALE GENOMIC DNA]</scope>
    <source>
        <strain evidence="3 4">DSM 44772</strain>
    </source>
</reference>
<organism evidence="3 4">
    <name type="scientific">Actinomadura livida</name>
    <dbReference type="NCBI Taxonomy" id="79909"/>
    <lineage>
        <taxon>Bacteria</taxon>
        <taxon>Bacillati</taxon>
        <taxon>Actinomycetota</taxon>
        <taxon>Actinomycetes</taxon>
        <taxon>Streptosporangiales</taxon>
        <taxon>Thermomonosporaceae</taxon>
        <taxon>Actinomadura</taxon>
    </lineage>
</organism>